<dbReference type="PANTHER" id="PTHR40606">
    <property type="match status" value="1"/>
</dbReference>
<sequence length="60" mass="6423">MAGKFELYKDKSGKFRFRLKAGNGEIIAVGEAYESKAAAKNGVESVKKNAADATVVDLTE</sequence>
<dbReference type="Proteomes" id="UP000247781">
    <property type="component" value="Unassembled WGS sequence"/>
</dbReference>
<dbReference type="InterPro" id="IPR010879">
    <property type="entry name" value="DUF1508"/>
</dbReference>
<dbReference type="EMBL" id="QJJU01000028">
    <property type="protein sequence ID" value="PXX01555.1"/>
    <property type="molecule type" value="Genomic_DNA"/>
</dbReference>
<dbReference type="PANTHER" id="PTHR40606:SF1">
    <property type="entry name" value="UPF0339 PROTEIN YEGP"/>
    <property type="match status" value="1"/>
</dbReference>
<organism evidence="2 3">
    <name type="scientific">Mycolicibacterium moriokaense</name>
    <dbReference type="NCBI Taxonomy" id="39691"/>
    <lineage>
        <taxon>Bacteria</taxon>
        <taxon>Bacillati</taxon>
        <taxon>Actinomycetota</taxon>
        <taxon>Actinomycetes</taxon>
        <taxon>Mycobacteriales</taxon>
        <taxon>Mycobacteriaceae</taxon>
        <taxon>Mycolicibacterium</taxon>
    </lineage>
</organism>
<protein>
    <recommendedName>
        <fullName evidence="1">DUF1508 domain-containing protein</fullName>
    </recommendedName>
</protein>
<dbReference type="InterPro" id="IPR051141">
    <property type="entry name" value="UPF0339_domain"/>
</dbReference>
<proteinExistence type="predicted"/>
<dbReference type="Pfam" id="PF07411">
    <property type="entry name" value="DUF1508"/>
    <property type="match status" value="1"/>
</dbReference>
<accession>A0A318H876</accession>
<reference evidence="2 3" key="2">
    <citation type="submission" date="2018-06" db="EMBL/GenBank/DDBJ databases">
        <title>Sequencing of bacterial isolates from soil warming experiment in Harvard Forest, Massachusetts, USA.</title>
        <authorList>
            <person name="Deangelis K.PhD."/>
        </authorList>
    </citation>
    <scope>NUCLEOTIDE SEQUENCE [LARGE SCALE GENOMIC DNA]</scope>
    <source>
        <strain evidence="2 3">GAS496</strain>
    </source>
</reference>
<evidence type="ECO:0000313" key="3">
    <source>
        <dbReference type="Proteomes" id="UP000247781"/>
    </source>
</evidence>
<evidence type="ECO:0000313" key="2">
    <source>
        <dbReference type="EMBL" id="PXX01555.1"/>
    </source>
</evidence>
<dbReference type="OrthoDB" id="9802792at2"/>
<comment type="caution">
    <text evidence="2">The sequence shown here is derived from an EMBL/GenBank/DDBJ whole genome shotgun (WGS) entry which is preliminary data.</text>
</comment>
<evidence type="ECO:0000259" key="1">
    <source>
        <dbReference type="Pfam" id="PF07411"/>
    </source>
</evidence>
<gene>
    <name evidence="2" type="ORF">C8E89_12841</name>
</gene>
<name>A0A318H876_9MYCO</name>
<keyword evidence="3" id="KW-1185">Reference proteome</keyword>
<dbReference type="InterPro" id="IPR036913">
    <property type="entry name" value="YegP-like_sf"/>
</dbReference>
<dbReference type="AlphaFoldDB" id="A0A318H876"/>
<reference evidence="3" key="1">
    <citation type="submission" date="2018-05" db="EMBL/GenBank/DDBJ databases">
        <authorList>
            <person name="Deangelis K."/>
            <person name="Huntemann M."/>
            <person name="Clum A."/>
            <person name="Pillay M."/>
            <person name="Palaniappan K."/>
            <person name="Varghese N."/>
            <person name="Mikhailova N."/>
            <person name="Stamatis D."/>
            <person name="Reddy T."/>
            <person name="Daum C."/>
            <person name="Shapiro N."/>
            <person name="Ivanova N."/>
            <person name="Kyrpides N."/>
            <person name="Woyke T."/>
        </authorList>
    </citation>
    <scope>NUCLEOTIDE SEQUENCE [LARGE SCALE GENOMIC DNA]</scope>
    <source>
        <strain evidence="3">GAS496</strain>
    </source>
</reference>
<feature type="domain" description="DUF1508" evidence="1">
    <location>
        <begin position="10"/>
        <end position="57"/>
    </location>
</feature>
<dbReference type="SUPFAM" id="SSF160113">
    <property type="entry name" value="YegP-like"/>
    <property type="match status" value="1"/>
</dbReference>
<dbReference type="RefSeq" id="WP_110319450.1">
    <property type="nucleotide sequence ID" value="NZ_QJJU01000028.1"/>
</dbReference>
<dbReference type="Gene3D" id="3.30.160.160">
    <property type="entry name" value="YegP-like"/>
    <property type="match status" value="1"/>
</dbReference>